<organism evidence="1 2">
    <name type="scientific">Phytophthora oleae</name>
    <dbReference type="NCBI Taxonomy" id="2107226"/>
    <lineage>
        <taxon>Eukaryota</taxon>
        <taxon>Sar</taxon>
        <taxon>Stramenopiles</taxon>
        <taxon>Oomycota</taxon>
        <taxon>Peronosporomycetes</taxon>
        <taxon>Peronosporales</taxon>
        <taxon>Peronosporaceae</taxon>
        <taxon>Phytophthora</taxon>
    </lineage>
</organism>
<dbReference type="Proteomes" id="UP001632037">
    <property type="component" value="Unassembled WGS sequence"/>
</dbReference>
<dbReference type="EMBL" id="JBIMZQ010000028">
    <property type="protein sequence ID" value="KAL3663287.1"/>
    <property type="molecule type" value="Genomic_DNA"/>
</dbReference>
<keyword evidence="2" id="KW-1185">Reference proteome</keyword>
<accession>A0ABD3F8X1</accession>
<protein>
    <submittedName>
        <fullName evidence="1">Uncharacterized protein</fullName>
    </submittedName>
</protein>
<evidence type="ECO:0000313" key="1">
    <source>
        <dbReference type="EMBL" id="KAL3663287.1"/>
    </source>
</evidence>
<gene>
    <name evidence="1" type="ORF">V7S43_011696</name>
</gene>
<name>A0ABD3F8X1_9STRA</name>
<evidence type="ECO:0000313" key="2">
    <source>
        <dbReference type="Proteomes" id="UP001632037"/>
    </source>
</evidence>
<dbReference type="AlphaFoldDB" id="A0ABD3F8X1"/>
<reference evidence="1 2" key="1">
    <citation type="submission" date="2024-09" db="EMBL/GenBank/DDBJ databases">
        <title>Genome sequencing and assembly of Phytophthora oleae, isolate VK10A, causative agent of rot of olive drupes.</title>
        <authorList>
            <person name="Conti Taguali S."/>
            <person name="Riolo M."/>
            <person name="La Spada F."/>
            <person name="Cacciola S.O."/>
            <person name="Dionisio G."/>
        </authorList>
    </citation>
    <scope>NUCLEOTIDE SEQUENCE [LARGE SCALE GENOMIC DNA]</scope>
    <source>
        <strain evidence="1 2">VK10A</strain>
    </source>
</reference>
<proteinExistence type="predicted"/>
<comment type="caution">
    <text evidence="1">The sequence shown here is derived from an EMBL/GenBank/DDBJ whole genome shotgun (WGS) entry which is preliminary data.</text>
</comment>
<sequence length="100" mass="11133">MTPLMATTCAFFGGFSRTGGRIFQRRCNAAQFGEFEMVLILHNIAQQGLAKEIDIMDAEQSGTSLSEYYRKITRMLLTPIRSCSGWLSPSLAHCTGSHRL</sequence>